<dbReference type="AlphaFoldDB" id="A0A8J5I3L9"/>
<evidence type="ECO:0000313" key="7">
    <source>
        <dbReference type="EMBL" id="KAG6944631.1"/>
    </source>
</evidence>
<feature type="binding site" evidence="4">
    <location>
        <position position="61"/>
    </location>
    <ligand>
        <name>ATP</name>
        <dbReference type="ChEBI" id="CHEBI:30616"/>
    </ligand>
</feature>
<feature type="domain" description="Protein kinase" evidence="6">
    <location>
        <begin position="25"/>
        <end position="314"/>
    </location>
</feature>
<dbReference type="InterPro" id="IPR000232">
    <property type="entry name" value="HSF_DNA-bd"/>
</dbReference>
<evidence type="ECO:0000256" key="1">
    <source>
        <dbReference type="ARBA" id="ARBA00022741"/>
    </source>
</evidence>
<reference evidence="7" key="1">
    <citation type="submission" date="2021-01" db="EMBL/GenBank/DDBJ databases">
        <title>Phytophthora aleatoria, a newly-described species from Pinus radiata is distinct from Phytophthora cactorum isolates based on comparative genomics.</title>
        <authorList>
            <person name="Mcdougal R."/>
            <person name="Panda P."/>
            <person name="Williams N."/>
            <person name="Studholme D.J."/>
        </authorList>
    </citation>
    <scope>NUCLEOTIDE SEQUENCE</scope>
    <source>
        <strain evidence="7">NZFS 4037</strain>
    </source>
</reference>
<dbReference type="GO" id="GO:0005737">
    <property type="term" value="C:cytoplasm"/>
    <property type="evidence" value="ECO:0007669"/>
    <property type="project" value="TreeGrafter"/>
</dbReference>
<dbReference type="PROSITE" id="PS00107">
    <property type="entry name" value="PROTEIN_KINASE_ATP"/>
    <property type="match status" value="1"/>
</dbReference>
<feature type="compositionally biased region" description="Basic and acidic residues" evidence="5">
    <location>
        <begin position="392"/>
        <end position="404"/>
    </location>
</feature>
<dbReference type="FunFam" id="3.30.200.20:FF:000793">
    <property type="entry name" value="Serine/threonine protein kinase"/>
    <property type="match status" value="1"/>
</dbReference>
<feature type="region of interest" description="Disordered" evidence="5">
    <location>
        <begin position="379"/>
        <end position="426"/>
    </location>
</feature>
<evidence type="ECO:0000259" key="6">
    <source>
        <dbReference type="PROSITE" id="PS50011"/>
    </source>
</evidence>
<evidence type="ECO:0000256" key="3">
    <source>
        <dbReference type="ARBA" id="ARBA00023125"/>
    </source>
</evidence>
<feature type="region of interest" description="Disordered" evidence="5">
    <location>
        <begin position="581"/>
        <end position="608"/>
    </location>
</feature>
<dbReference type="EMBL" id="JAENGY010002318">
    <property type="protein sequence ID" value="KAG6944631.1"/>
    <property type="molecule type" value="Genomic_DNA"/>
</dbReference>
<keyword evidence="3" id="KW-0238">DNA-binding</keyword>
<dbReference type="PROSITE" id="PS50011">
    <property type="entry name" value="PROTEIN_KINASE_DOM"/>
    <property type="match status" value="1"/>
</dbReference>
<dbReference type="Pfam" id="PF00069">
    <property type="entry name" value="Pkinase"/>
    <property type="match status" value="1"/>
</dbReference>
<dbReference type="Pfam" id="PF00447">
    <property type="entry name" value="HSF_DNA-bind"/>
    <property type="match status" value="1"/>
</dbReference>
<dbReference type="GO" id="GO:0004674">
    <property type="term" value="F:protein serine/threonine kinase activity"/>
    <property type="evidence" value="ECO:0007669"/>
    <property type="project" value="TreeGrafter"/>
</dbReference>
<dbReference type="GO" id="GO:0005524">
    <property type="term" value="F:ATP binding"/>
    <property type="evidence" value="ECO:0007669"/>
    <property type="project" value="UniProtKB-UniRule"/>
</dbReference>
<dbReference type="InterPro" id="IPR008271">
    <property type="entry name" value="Ser/Thr_kinase_AS"/>
</dbReference>
<dbReference type="GO" id="GO:0003700">
    <property type="term" value="F:DNA-binding transcription factor activity"/>
    <property type="evidence" value="ECO:0007669"/>
    <property type="project" value="InterPro"/>
</dbReference>
<dbReference type="SMART" id="SM00220">
    <property type="entry name" value="S_TKc"/>
    <property type="match status" value="1"/>
</dbReference>
<dbReference type="InterPro" id="IPR000719">
    <property type="entry name" value="Prot_kinase_dom"/>
</dbReference>
<accession>A0A8J5I3L9</accession>
<protein>
    <recommendedName>
        <fullName evidence="6">Protein kinase domain-containing protein</fullName>
    </recommendedName>
</protein>
<keyword evidence="1 4" id="KW-0547">Nucleotide-binding</keyword>
<name>A0A8J5I3L9_9STRA</name>
<dbReference type="InterPro" id="IPR017441">
    <property type="entry name" value="Protein_kinase_ATP_BS"/>
</dbReference>
<dbReference type="Proteomes" id="UP000709295">
    <property type="component" value="Unassembled WGS sequence"/>
</dbReference>
<sequence>MDVIETDTADVQVNSAGATSYVNNYKIMDMLGEGTFSKVHLCQNDAGTEFALKIINKSILKRKREYKRVDGKLVLSNAFQKVQKEVAIMKKLAHSNLVRLYEVIDSPADDKLFLVLELIRGGQVMYWDDKKSRYYARNSPTGILTKDTVRECMRDVVAALDYLHRNHICHRDIKPENILLSGDQYKLADFGVAHMNEDEPSVATRTGDGAALKLRSTEGTYHFLAPECTTGDEYDPYLVDVWALGVTMFTLLSGTLPFGTSVASLSDVMTSIREDPLVLPPRIDSECAEMLNQLLEKNPHKRITVSQLKTHPWLSGTGGELARGPSSTEVMVTQQEIEAAFTPVNNFILVMKLKMKMSSRLNNARKSLANGARLANAIPATTHVPVSSSQPSEDKTKGGKEQKTTEVAPGEQPRAMTSKLQRRPSHLVERISETVDSFTTSIRQLGAIVPVFDGAASTASSEEDDKVVANGSPGALLSRMPTPALPAIATGFVRKLYRILDQESAAVITWDTDGTSFLMLDNDALETQVLPRYFRGRLSSFRQQLKEHSFVSVPTEQGQERYRHQFFRRGCPEELNQIIHTPLPRKRPPRKKKRKQPESSAVAADTTSDVKIVKNRASRGVHRVTPYPVQQEPDPEFKHAVVDPASLADNPLFGEVESLNNFVHGLALDGLSVRPLDAIAPPKDEPMSDDVMEALLSLLSTSLSTDGREANATAAVGTTIAVSTTVTSTTNANSTSSTCSSTNIFAEGRPLVLPPLPPGIVENGQFSDETLNNLMHWVSAKGTS</sequence>
<dbReference type="GO" id="GO:0043565">
    <property type="term" value="F:sequence-specific DNA binding"/>
    <property type="evidence" value="ECO:0007669"/>
    <property type="project" value="InterPro"/>
</dbReference>
<dbReference type="SMART" id="SM00415">
    <property type="entry name" value="HSF"/>
    <property type="match status" value="1"/>
</dbReference>
<gene>
    <name evidence="7" type="ORF">JG688_00016979</name>
</gene>
<dbReference type="PROSITE" id="PS00108">
    <property type="entry name" value="PROTEIN_KINASE_ST"/>
    <property type="match status" value="1"/>
</dbReference>
<evidence type="ECO:0000256" key="5">
    <source>
        <dbReference type="SAM" id="MobiDB-lite"/>
    </source>
</evidence>
<comment type="caution">
    <text evidence="7">The sequence shown here is derived from an EMBL/GenBank/DDBJ whole genome shotgun (WGS) entry which is preliminary data.</text>
</comment>
<dbReference type="GO" id="GO:0035556">
    <property type="term" value="P:intracellular signal transduction"/>
    <property type="evidence" value="ECO:0007669"/>
    <property type="project" value="TreeGrafter"/>
</dbReference>
<keyword evidence="2 4" id="KW-0067">ATP-binding</keyword>
<feature type="compositionally biased region" description="Basic residues" evidence="5">
    <location>
        <begin position="583"/>
        <end position="595"/>
    </location>
</feature>
<dbReference type="CDD" id="cd14008">
    <property type="entry name" value="STKc_LKB1_CaMKK"/>
    <property type="match status" value="1"/>
</dbReference>
<dbReference type="PANTHER" id="PTHR24346">
    <property type="entry name" value="MAP/MICROTUBULE AFFINITY-REGULATING KINASE"/>
    <property type="match status" value="1"/>
</dbReference>
<organism evidence="7 8">
    <name type="scientific">Phytophthora aleatoria</name>
    <dbReference type="NCBI Taxonomy" id="2496075"/>
    <lineage>
        <taxon>Eukaryota</taxon>
        <taxon>Sar</taxon>
        <taxon>Stramenopiles</taxon>
        <taxon>Oomycota</taxon>
        <taxon>Peronosporomycetes</taxon>
        <taxon>Peronosporales</taxon>
        <taxon>Peronosporaceae</taxon>
        <taxon>Phytophthora</taxon>
    </lineage>
</organism>
<evidence type="ECO:0000256" key="2">
    <source>
        <dbReference type="ARBA" id="ARBA00022840"/>
    </source>
</evidence>
<dbReference type="PANTHER" id="PTHR24346:SF77">
    <property type="entry name" value="SERINE THREONINE PROTEIN KINASE"/>
    <property type="match status" value="1"/>
</dbReference>
<proteinExistence type="predicted"/>
<evidence type="ECO:0000313" key="8">
    <source>
        <dbReference type="Proteomes" id="UP000709295"/>
    </source>
</evidence>
<evidence type="ECO:0000256" key="4">
    <source>
        <dbReference type="PROSITE-ProRule" id="PRU10141"/>
    </source>
</evidence>
<keyword evidence="8" id="KW-1185">Reference proteome</keyword>